<name>A0A392QVL6_9FABA</name>
<proteinExistence type="predicted"/>
<comment type="caution">
    <text evidence="2">The sequence shown here is derived from an EMBL/GenBank/DDBJ whole genome shotgun (WGS) entry which is preliminary data.</text>
</comment>
<sequence>MQEIIFGFWRVLEMVQRCIQEEEDSASCKKSEKRVNFQRSSSTKSAKEASKDWNKAHSAAKDERCLAKRKVDCLRQWYHVQHNTQREIFRKRDQFQETESNCKVEQAAEKAALPVSGRETRFVARVTRLVAKNS</sequence>
<feature type="compositionally biased region" description="Basic and acidic residues" evidence="1">
    <location>
        <begin position="45"/>
        <end position="57"/>
    </location>
</feature>
<organism evidence="2 3">
    <name type="scientific">Trifolium medium</name>
    <dbReference type="NCBI Taxonomy" id="97028"/>
    <lineage>
        <taxon>Eukaryota</taxon>
        <taxon>Viridiplantae</taxon>
        <taxon>Streptophyta</taxon>
        <taxon>Embryophyta</taxon>
        <taxon>Tracheophyta</taxon>
        <taxon>Spermatophyta</taxon>
        <taxon>Magnoliopsida</taxon>
        <taxon>eudicotyledons</taxon>
        <taxon>Gunneridae</taxon>
        <taxon>Pentapetalae</taxon>
        <taxon>rosids</taxon>
        <taxon>fabids</taxon>
        <taxon>Fabales</taxon>
        <taxon>Fabaceae</taxon>
        <taxon>Papilionoideae</taxon>
        <taxon>50 kb inversion clade</taxon>
        <taxon>NPAAA clade</taxon>
        <taxon>Hologalegina</taxon>
        <taxon>IRL clade</taxon>
        <taxon>Trifolieae</taxon>
        <taxon>Trifolium</taxon>
    </lineage>
</organism>
<dbReference type="AlphaFoldDB" id="A0A392QVL6"/>
<protein>
    <submittedName>
        <fullName evidence="2">Uncharacterized protein</fullName>
    </submittedName>
</protein>
<feature type="region of interest" description="Disordered" evidence="1">
    <location>
        <begin position="30"/>
        <end position="57"/>
    </location>
</feature>
<evidence type="ECO:0000313" key="3">
    <source>
        <dbReference type="Proteomes" id="UP000265520"/>
    </source>
</evidence>
<keyword evidence="3" id="KW-1185">Reference proteome</keyword>
<feature type="non-terminal residue" evidence="2">
    <location>
        <position position="134"/>
    </location>
</feature>
<dbReference type="EMBL" id="LXQA010161935">
    <property type="protein sequence ID" value="MCI27874.1"/>
    <property type="molecule type" value="Genomic_DNA"/>
</dbReference>
<accession>A0A392QVL6</accession>
<reference evidence="2 3" key="1">
    <citation type="journal article" date="2018" name="Front. Plant Sci.">
        <title>Red Clover (Trifolium pratense) and Zigzag Clover (T. medium) - A Picture of Genomic Similarities and Differences.</title>
        <authorList>
            <person name="Dluhosova J."/>
            <person name="Istvanek J."/>
            <person name="Nedelnik J."/>
            <person name="Repkova J."/>
        </authorList>
    </citation>
    <scope>NUCLEOTIDE SEQUENCE [LARGE SCALE GENOMIC DNA]</scope>
    <source>
        <strain evidence="3">cv. 10/8</strain>
        <tissue evidence="2">Leaf</tissue>
    </source>
</reference>
<evidence type="ECO:0000256" key="1">
    <source>
        <dbReference type="SAM" id="MobiDB-lite"/>
    </source>
</evidence>
<evidence type="ECO:0000313" key="2">
    <source>
        <dbReference type="EMBL" id="MCI27874.1"/>
    </source>
</evidence>
<dbReference type="Proteomes" id="UP000265520">
    <property type="component" value="Unassembled WGS sequence"/>
</dbReference>